<dbReference type="EMBL" id="BSYO01000023">
    <property type="protein sequence ID" value="GMH21339.1"/>
    <property type="molecule type" value="Genomic_DNA"/>
</dbReference>
<evidence type="ECO:0000313" key="2">
    <source>
        <dbReference type="EMBL" id="GMH21339.1"/>
    </source>
</evidence>
<evidence type="ECO:0000259" key="1">
    <source>
        <dbReference type="Pfam" id="PF05349"/>
    </source>
</evidence>
<dbReference type="GO" id="GO:0045893">
    <property type="term" value="P:positive regulation of DNA-templated transcription"/>
    <property type="evidence" value="ECO:0007669"/>
    <property type="project" value="InterPro"/>
</dbReference>
<proteinExistence type="predicted"/>
<dbReference type="GO" id="GO:0008270">
    <property type="term" value="F:zinc ion binding"/>
    <property type="evidence" value="ECO:0007669"/>
    <property type="project" value="InterPro"/>
</dbReference>
<dbReference type="AlphaFoldDB" id="A0AAD3T2B9"/>
<dbReference type="Proteomes" id="UP001279734">
    <property type="component" value="Unassembled WGS sequence"/>
</dbReference>
<evidence type="ECO:0000313" key="3">
    <source>
        <dbReference type="Proteomes" id="UP001279734"/>
    </source>
</evidence>
<comment type="caution">
    <text evidence="2">The sequence shown here is derived from an EMBL/GenBank/DDBJ whole genome shotgun (WGS) entry which is preliminary data.</text>
</comment>
<dbReference type="Pfam" id="PF05349">
    <property type="entry name" value="GATA-N"/>
    <property type="match status" value="1"/>
</dbReference>
<dbReference type="PANTHER" id="PTHR36771">
    <property type="entry name" value="POTASSIUM TRANSPORTER"/>
    <property type="match status" value="1"/>
</dbReference>
<dbReference type="PANTHER" id="PTHR36771:SF2">
    <property type="entry name" value="POTASSIUM TRANSPORTER"/>
    <property type="match status" value="1"/>
</dbReference>
<name>A0AAD3T2B9_NEPGR</name>
<dbReference type="GO" id="GO:0005634">
    <property type="term" value="C:nucleus"/>
    <property type="evidence" value="ECO:0007669"/>
    <property type="project" value="InterPro"/>
</dbReference>
<dbReference type="GO" id="GO:0009658">
    <property type="term" value="P:chloroplast organization"/>
    <property type="evidence" value="ECO:0007669"/>
    <property type="project" value="TreeGrafter"/>
</dbReference>
<protein>
    <recommendedName>
        <fullName evidence="1">GATA-type transcription activator N-terminal domain-containing protein</fullName>
    </recommendedName>
</protein>
<accession>A0AAD3T2B9</accession>
<gene>
    <name evidence="2" type="ORF">Nepgr_023181</name>
</gene>
<organism evidence="2 3">
    <name type="scientific">Nepenthes gracilis</name>
    <name type="common">Slender pitcher plant</name>
    <dbReference type="NCBI Taxonomy" id="150966"/>
    <lineage>
        <taxon>Eukaryota</taxon>
        <taxon>Viridiplantae</taxon>
        <taxon>Streptophyta</taxon>
        <taxon>Embryophyta</taxon>
        <taxon>Tracheophyta</taxon>
        <taxon>Spermatophyta</taxon>
        <taxon>Magnoliopsida</taxon>
        <taxon>eudicotyledons</taxon>
        <taxon>Gunneridae</taxon>
        <taxon>Pentapetalae</taxon>
        <taxon>Caryophyllales</taxon>
        <taxon>Nepenthaceae</taxon>
        <taxon>Nepenthes</taxon>
    </lineage>
</organism>
<sequence length="187" mass="20679">MGVRALASLSPHCGGMLVAQAPLPRRQLHSGNCLYKRNNSCNMVVVSAKLGDDKGKQEAAKEESKKNKKSPFSSVAEALDFAQVRSAEDAQLLDDAAQSIKSGGRMTRQQYGALRRKIGGTYKDFFKSYVEVDGEYVEDGWVDKTCRVCRKDTAGEPRQVDKLGRYVHVACLQIPDSGNFFTRLLSR</sequence>
<keyword evidence="3" id="KW-1185">Reference proteome</keyword>
<feature type="domain" description="GATA-type transcription activator N-terminal" evidence="1">
    <location>
        <begin position="54"/>
        <end position="132"/>
    </location>
</feature>
<reference evidence="2" key="1">
    <citation type="submission" date="2023-05" db="EMBL/GenBank/DDBJ databases">
        <title>Nepenthes gracilis genome sequencing.</title>
        <authorList>
            <person name="Fukushima K."/>
        </authorList>
    </citation>
    <scope>NUCLEOTIDE SEQUENCE</scope>
    <source>
        <strain evidence="2">SING2019-196</strain>
    </source>
</reference>
<dbReference type="GO" id="GO:0003677">
    <property type="term" value="F:DNA binding"/>
    <property type="evidence" value="ECO:0007669"/>
    <property type="project" value="InterPro"/>
</dbReference>
<dbReference type="InterPro" id="IPR008013">
    <property type="entry name" value="GATA_N"/>
</dbReference>